<keyword evidence="2" id="KW-1185">Reference proteome</keyword>
<sequence length="62" mass="6907">MGLKIGTLGHLAKLRRAHLVVRREPDLVCLSDSPTSSWHAFPKRARRIVINEEATSSNAKSK</sequence>
<proteinExistence type="predicted"/>
<reference evidence="1 2" key="1">
    <citation type="submission" date="2020-09" db="EMBL/GenBank/DDBJ databases">
        <title>De no assembly of potato wild relative species, Solanum commersonii.</title>
        <authorList>
            <person name="Cho K."/>
        </authorList>
    </citation>
    <scope>NUCLEOTIDE SEQUENCE [LARGE SCALE GENOMIC DNA]</scope>
    <source>
        <strain evidence="1">LZ3.2</strain>
        <tissue evidence="1">Leaf</tissue>
    </source>
</reference>
<dbReference type="AlphaFoldDB" id="A0A9J6A502"/>
<organism evidence="1 2">
    <name type="scientific">Solanum commersonii</name>
    <name type="common">Commerson's wild potato</name>
    <name type="synonym">Commerson's nightshade</name>
    <dbReference type="NCBI Taxonomy" id="4109"/>
    <lineage>
        <taxon>Eukaryota</taxon>
        <taxon>Viridiplantae</taxon>
        <taxon>Streptophyta</taxon>
        <taxon>Embryophyta</taxon>
        <taxon>Tracheophyta</taxon>
        <taxon>Spermatophyta</taxon>
        <taxon>Magnoliopsida</taxon>
        <taxon>eudicotyledons</taxon>
        <taxon>Gunneridae</taxon>
        <taxon>Pentapetalae</taxon>
        <taxon>asterids</taxon>
        <taxon>lamiids</taxon>
        <taxon>Solanales</taxon>
        <taxon>Solanaceae</taxon>
        <taxon>Solanoideae</taxon>
        <taxon>Solaneae</taxon>
        <taxon>Solanum</taxon>
    </lineage>
</organism>
<dbReference type="EMBL" id="JACXVP010000002">
    <property type="protein sequence ID" value="KAG5619637.1"/>
    <property type="molecule type" value="Genomic_DNA"/>
</dbReference>
<accession>A0A9J6A502</accession>
<evidence type="ECO:0000313" key="2">
    <source>
        <dbReference type="Proteomes" id="UP000824120"/>
    </source>
</evidence>
<name>A0A9J6A502_SOLCO</name>
<comment type="caution">
    <text evidence="1">The sequence shown here is derived from an EMBL/GenBank/DDBJ whole genome shotgun (WGS) entry which is preliminary data.</text>
</comment>
<evidence type="ECO:0000313" key="1">
    <source>
        <dbReference type="EMBL" id="KAG5619637.1"/>
    </source>
</evidence>
<feature type="non-terminal residue" evidence="1">
    <location>
        <position position="62"/>
    </location>
</feature>
<gene>
    <name evidence="1" type="ORF">H5410_004855</name>
</gene>
<dbReference type="Proteomes" id="UP000824120">
    <property type="component" value="Chromosome 2"/>
</dbReference>
<protein>
    <submittedName>
        <fullName evidence="1">Uncharacterized protein</fullName>
    </submittedName>
</protein>